<proteinExistence type="predicted"/>
<dbReference type="AlphaFoldDB" id="A0A2Z7CH75"/>
<name>A0A2Z7CH75_9LAMI</name>
<evidence type="ECO:0000313" key="1">
    <source>
        <dbReference type="EMBL" id="KZV46360.1"/>
    </source>
</evidence>
<evidence type="ECO:0000313" key="2">
    <source>
        <dbReference type="Proteomes" id="UP000250235"/>
    </source>
</evidence>
<dbReference type="OrthoDB" id="2018517at2759"/>
<dbReference type="EMBL" id="KQ995675">
    <property type="protein sequence ID" value="KZV46360.1"/>
    <property type="molecule type" value="Genomic_DNA"/>
</dbReference>
<dbReference type="PANTHER" id="PTHR36008">
    <property type="entry name" value="OS09G0478400 PROTEIN"/>
    <property type="match status" value="1"/>
</dbReference>
<gene>
    <name evidence="1" type="ORF">F511_07912</name>
</gene>
<sequence>MRGIDRILLQTCRQLHTIPRDRPSNTLKMKVAEIQKNKRIRHPKKNKLFVEVPESRSYLDTPTMPMILTVVGTALFAKLLMMYDDSTSQERLERKIKNAPPGQGTVRMLSREEWDVIKDLPPRTPFESKFARSKARIRTDESVHLEDLKDWTVDVLTDSLIRAEETVKRGSN</sequence>
<protein>
    <submittedName>
        <fullName evidence="1">Uncharacterized protein</fullName>
    </submittedName>
</protein>
<accession>A0A2Z7CH75</accession>
<keyword evidence="2" id="KW-1185">Reference proteome</keyword>
<dbReference type="PANTHER" id="PTHR36008:SF1">
    <property type="entry name" value="OS09G0478400 PROTEIN"/>
    <property type="match status" value="1"/>
</dbReference>
<organism evidence="1 2">
    <name type="scientific">Dorcoceras hygrometricum</name>
    <dbReference type="NCBI Taxonomy" id="472368"/>
    <lineage>
        <taxon>Eukaryota</taxon>
        <taxon>Viridiplantae</taxon>
        <taxon>Streptophyta</taxon>
        <taxon>Embryophyta</taxon>
        <taxon>Tracheophyta</taxon>
        <taxon>Spermatophyta</taxon>
        <taxon>Magnoliopsida</taxon>
        <taxon>eudicotyledons</taxon>
        <taxon>Gunneridae</taxon>
        <taxon>Pentapetalae</taxon>
        <taxon>asterids</taxon>
        <taxon>lamiids</taxon>
        <taxon>Lamiales</taxon>
        <taxon>Gesneriaceae</taxon>
        <taxon>Didymocarpoideae</taxon>
        <taxon>Trichosporeae</taxon>
        <taxon>Loxocarpinae</taxon>
        <taxon>Dorcoceras</taxon>
    </lineage>
</organism>
<dbReference type="Proteomes" id="UP000250235">
    <property type="component" value="Unassembled WGS sequence"/>
</dbReference>
<reference evidence="1 2" key="1">
    <citation type="journal article" date="2015" name="Proc. Natl. Acad. Sci. U.S.A.">
        <title>The resurrection genome of Boea hygrometrica: A blueprint for survival of dehydration.</title>
        <authorList>
            <person name="Xiao L."/>
            <person name="Yang G."/>
            <person name="Zhang L."/>
            <person name="Yang X."/>
            <person name="Zhao S."/>
            <person name="Ji Z."/>
            <person name="Zhou Q."/>
            <person name="Hu M."/>
            <person name="Wang Y."/>
            <person name="Chen M."/>
            <person name="Xu Y."/>
            <person name="Jin H."/>
            <person name="Xiao X."/>
            <person name="Hu G."/>
            <person name="Bao F."/>
            <person name="Hu Y."/>
            <person name="Wan P."/>
            <person name="Li L."/>
            <person name="Deng X."/>
            <person name="Kuang T."/>
            <person name="Xiang C."/>
            <person name="Zhu J.K."/>
            <person name="Oliver M.J."/>
            <person name="He Y."/>
        </authorList>
    </citation>
    <scope>NUCLEOTIDE SEQUENCE [LARGE SCALE GENOMIC DNA]</scope>
    <source>
        <strain evidence="2">cv. XS01</strain>
    </source>
</reference>